<sequence>PLDASKDTLLSSVLKAAPLEVVFAGPFNIGVDEVSSAINDVLDIGKECGIDEDKLNNVISILKDGGGEFDDRLDEINLNLSQKFMIRVLESKDVFNEKSREVFSVTPWAAKGGKMFRMSKAVEDERGRRVLAAAAKDGTVLFVKPQYFPSSILVLVLLLKEEYEIPESRYFFRHHLDDKKIRKGYAVGAGASSYAPFEKSMMDDDEMYSGADEQLEKIMKTDRFKADKGFMSAGEKSAPRTGHSSFRKKWLKKLIQASSKTKGQPSKLDGVWLQLNEYLRD</sequence>
<name>A0A699IHD9_TANCI</name>
<accession>A0A699IHD9</accession>
<proteinExistence type="predicted"/>
<comment type="caution">
    <text evidence="1">The sequence shown here is derived from an EMBL/GenBank/DDBJ whole genome shotgun (WGS) entry which is preliminary data.</text>
</comment>
<dbReference type="EMBL" id="BKCJ010293487">
    <property type="protein sequence ID" value="GEZ55708.1"/>
    <property type="molecule type" value="Genomic_DNA"/>
</dbReference>
<evidence type="ECO:0000313" key="1">
    <source>
        <dbReference type="EMBL" id="GEZ55708.1"/>
    </source>
</evidence>
<dbReference type="AlphaFoldDB" id="A0A699IHD9"/>
<gene>
    <name evidence="1" type="ORF">Tci_527681</name>
</gene>
<protein>
    <submittedName>
        <fullName evidence="1">SNW/SKI-interacting protein-like</fullName>
    </submittedName>
</protein>
<organism evidence="1">
    <name type="scientific">Tanacetum cinerariifolium</name>
    <name type="common">Dalmatian daisy</name>
    <name type="synonym">Chrysanthemum cinerariifolium</name>
    <dbReference type="NCBI Taxonomy" id="118510"/>
    <lineage>
        <taxon>Eukaryota</taxon>
        <taxon>Viridiplantae</taxon>
        <taxon>Streptophyta</taxon>
        <taxon>Embryophyta</taxon>
        <taxon>Tracheophyta</taxon>
        <taxon>Spermatophyta</taxon>
        <taxon>Magnoliopsida</taxon>
        <taxon>eudicotyledons</taxon>
        <taxon>Gunneridae</taxon>
        <taxon>Pentapetalae</taxon>
        <taxon>asterids</taxon>
        <taxon>campanulids</taxon>
        <taxon>Asterales</taxon>
        <taxon>Asteraceae</taxon>
        <taxon>Asteroideae</taxon>
        <taxon>Anthemideae</taxon>
        <taxon>Anthemidinae</taxon>
        <taxon>Tanacetum</taxon>
    </lineage>
</organism>
<feature type="non-terminal residue" evidence="1">
    <location>
        <position position="1"/>
    </location>
</feature>
<reference evidence="1" key="1">
    <citation type="journal article" date="2019" name="Sci. Rep.">
        <title>Draft genome of Tanacetum cinerariifolium, the natural source of mosquito coil.</title>
        <authorList>
            <person name="Yamashiro T."/>
            <person name="Shiraishi A."/>
            <person name="Satake H."/>
            <person name="Nakayama K."/>
        </authorList>
    </citation>
    <scope>NUCLEOTIDE SEQUENCE</scope>
</reference>